<reference evidence="1 2" key="2">
    <citation type="submission" date="2009-01" db="EMBL/GenBank/DDBJ databases">
        <title>Draft genome sequence of Bacteroides cellulosilyticus (DSM 14838).</title>
        <authorList>
            <person name="Sudarsanam P."/>
            <person name="Ley R."/>
            <person name="Guruge J."/>
            <person name="Turnbaugh P.J."/>
            <person name="Mahowald M."/>
            <person name="Liep D."/>
            <person name="Gordon J."/>
        </authorList>
    </citation>
    <scope>NUCLEOTIDE SEQUENCE [LARGE SCALE GENOMIC DNA]</scope>
    <source>
        <strain evidence="1 2">DSM 14838</strain>
    </source>
</reference>
<dbReference type="EMBL" id="ACCH01000091">
    <property type="protein sequence ID" value="EEF91387.1"/>
    <property type="molecule type" value="Genomic_DNA"/>
</dbReference>
<comment type="caution">
    <text evidence="1">The sequence shown here is derived from an EMBL/GenBank/DDBJ whole genome shotgun (WGS) entry which is preliminary data.</text>
</comment>
<accession>E2N9N0</accession>
<organism evidence="1 2">
    <name type="scientific">Bacteroides cellulosilyticus DSM 14838</name>
    <dbReference type="NCBI Taxonomy" id="537012"/>
    <lineage>
        <taxon>Bacteria</taxon>
        <taxon>Pseudomonadati</taxon>
        <taxon>Bacteroidota</taxon>
        <taxon>Bacteroidia</taxon>
        <taxon>Bacteroidales</taxon>
        <taxon>Bacteroidaceae</taxon>
        <taxon>Bacteroides</taxon>
    </lineage>
</organism>
<reference evidence="1 2" key="1">
    <citation type="submission" date="2008-12" db="EMBL/GenBank/DDBJ databases">
        <authorList>
            <person name="Fulton L."/>
            <person name="Clifton S."/>
            <person name="Fulton B."/>
            <person name="Xu J."/>
            <person name="Minx P."/>
            <person name="Pepin K.H."/>
            <person name="Johnson M."/>
            <person name="Bhonagiri V."/>
            <person name="Nash W.E."/>
            <person name="Mardis E.R."/>
            <person name="Wilson R.K."/>
        </authorList>
    </citation>
    <scope>NUCLEOTIDE SEQUENCE [LARGE SCALE GENOMIC DNA]</scope>
    <source>
        <strain evidence="1 2">DSM 14838</strain>
    </source>
</reference>
<evidence type="ECO:0000313" key="1">
    <source>
        <dbReference type="EMBL" id="EEF91387.1"/>
    </source>
</evidence>
<name>E2N9N0_9BACE</name>
<evidence type="ECO:0000313" key="2">
    <source>
        <dbReference type="Proteomes" id="UP000003711"/>
    </source>
</evidence>
<protein>
    <submittedName>
        <fullName evidence="1">Uncharacterized protein</fullName>
    </submittedName>
</protein>
<proteinExistence type="predicted"/>
<gene>
    <name evidence="1" type="ORF">BACCELL_00976</name>
</gene>
<dbReference type="HOGENOM" id="CLU_3164400_0_0_10"/>
<sequence length="47" mass="5479">MYGASTVQIQFGYDPGTIQHRIKNTSFHKKTIFLSFHEKKSITICYL</sequence>
<dbReference type="Proteomes" id="UP000003711">
    <property type="component" value="Unassembled WGS sequence"/>
</dbReference>
<dbReference type="AlphaFoldDB" id="E2N9N0"/>